<dbReference type="AlphaFoldDB" id="A0A3E0U5T1"/>
<evidence type="ECO:0000256" key="1">
    <source>
        <dbReference type="ARBA" id="ARBA00023125"/>
    </source>
</evidence>
<accession>A0A3E0U5T1</accession>
<dbReference type="InterPro" id="IPR025722">
    <property type="entry name" value="TetR"/>
</dbReference>
<proteinExistence type="predicted"/>
<feature type="compositionally biased region" description="Polar residues" evidence="3">
    <location>
        <begin position="207"/>
        <end position="218"/>
    </location>
</feature>
<keyword evidence="6" id="KW-1185">Reference proteome</keyword>
<comment type="caution">
    <text evidence="5">The sequence shown here is derived from an EMBL/GenBank/DDBJ whole genome shotgun (WGS) entry which is preliminary data.</text>
</comment>
<protein>
    <submittedName>
        <fullName evidence="5">TetR/AcrR family transcriptional regulator</fullName>
    </submittedName>
</protein>
<dbReference type="InterPro" id="IPR009057">
    <property type="entry name" value="Homeodomain-like_sf"/>
</dbReference>
<feature type="region of interest" description="Disordered" evidence="3">
    <location>
        <begin position="207"/>
        <end position="227"/>
    </location>
</feature>
<dbReference type="PANTHER" id="PTHR43479:SF11">
    <property type="entry name" value="ACREF_ENVCD OPERON REPRESSOR-RELATED"/>
    <property type="match status" value="1"/>
</dbReference>
<evidence type="ECO:0000256" key="2">
    <source>
        <dbReference type="PROSITE-ProRule" id="PRU00335"/>
    </source>
</evidence>
<dbReference type="Proteomes" id="UP000256899">
    <property type="component" value="Unassembled WGS sequence"/>
</dbReference>
<dbReference type="GO" id="GO:0003677">
    <property type="term" value="F:DNA binding"/>
    <property type="evidence" value="ECO:0007669"/>
    <property type="project" value="UniProtKB-UniRule"/>
</dbReference>
<dbReference type="SUPFAM" id="SSF46689">
    <property type="entry name" value="Homeodomain-like"/>
    <property type="match status" value="1"/>
</dbReference>
<dbReference type="PANTHER" id="PTHR43479">
    <property type="entry name" value="ACREF/ENVCD OPERON REPRESSOR-RELATED"/>
    <property type="match status" value="1"/>
</dbReference>
<feature type="domain" description="HTH tetR-type" evidence="4">
    <location>
        <begin position="1"/>
        <end position="61"/>
    </location>
</feature>
<evidence type="ECO:0000259" key="4">
    <source>
        <dbReference type="PROSITE" id="PS50977"/>
    </source>
</evidence>
<dbReference type="Pfam" id="PF00440">
    <property type="entry name" value="TetR_N"/>
    <property type="match status" value="1"/>
</dbReference>
<gene>
    <name evidence="5" type="ORF">DXX94_17130</name>
</gene>
<dbReference type="InterPro" id="IPR001647">
    <property type="entry name" value="HTH_TetR"/>
</dbReference>
<evidence type="ECO:0000256" key="3">
    <source>
        <dbReference type="SAM" id="MobiDB-lite"/>
    </source>
</evidence>
<evidence type="ECO:0000313" key="6">
    <source>
        <dbReference type="Proteomes" id="UP000256899"/>
    </source>
</evidence>
<sequence length="227" mass="25802">MKTAEKILLTSLELFNQQGEANVTCVDIALELDISPGNLYYHFRGKEVIVSALFDIYLAKTSKILVSPSSDKLTIESFFYYLYQLLESGNIYRFIYRNPTDLILKYPAISRNFNKLLKSKEQAVAVILDHFQEQQILQATPEQRRSLTQLITLIFTQSQNYFHLTSKDVAMEDASLQSLGWIYQAIAPYLTLNEQERADAIAAVSRQAANSSDDQQGENLLEKLATS</sequence>
<dbReference type="Gene3D" id="1.10.357.10">
    <property type="entry name" value="Tetracycline Repressor, domain 2"/>
    <property type="match status" value="1"/>
</dbReference>
<dbReference type="EMBL" id="QUOT01000001">
    <property type="protein sequence ID" value="REL32298.1"/>
    <property type="molecule type" value="Genomic_DNA"/>
</dbReference>
<keyword evidence="1 2" id="KW-0238">DNA-binding</keyword>
<dbReference type="Pfam" id="PF13972">
    <property type="entry name" value="TetR"/>
    <property type="match status" value="1"/>
</dbReference>
<reference evidence="6" key="1">
    <citation type="submission" date="2018-08" db="EMBL/GenBank/DDBJ databases">
        <title>Thalassotalea euphylliae genome.</title>
        <authorList>
            <person name="Summers S."/>
            <person name="Rice S.A."/>
            <person name="Freckelton M.L."/>
            <person name="Nedved B.T."/>
            <person name="Hadfield M.G."/>
        </authorList>
    </citation>
    <scope>NUCLEOTIDE SEQUENCE [LARGE SCALE GENOMIC DNA]</scope>
    <source>
        <strain evidence="6">H3</strain>
    </source>
</reference>
<organism evidence="5 6">
    <name type="scientific">Thalassotalea euphylliae</name>
    <dbReference type="NCBI Taxonomy" id="1655234"/>
    <lineage>
        <taxon>Bacteria</taxon>
        <taxon>Pseudomonadati</taxon>
        <taxon>Pseudomonadota</taxon>
        <taxon>Gammaproteobacteria</taxon>
        <taxon>Alteromonadales</taxon>
        <taxon>Colwelliaceae</taxon>
        <taxon>Thalassotalea</taxon>
    </lineage>
</organism>
<dbReference type="PROSITE" id="PS50977">
    <property type="entry name" value="HTH_TETR_2"/>
    <property type="match status" value="1"/>
</dbReference>
<evidence type="ECO:0000313" key="5">
    <source>
        <dbReference type="EMBL" id="REL32298.1"/>
    </source>
</evidence>
<dbReference type="InterPro" id="IPR050624">
    <property type="entry name" value="HTH-type_Tx_Regulator"/>
</dbReference>
<name>A0A3E0U5T1_9GAMM</name>
<dbReference type="PRINTS" id="PR00455">
    <property type="entry name" value="HTHTETR"/>
</dbReference>
<feature type="DNA-binding region" description="H-T-H motif" evidence="2">
    <location>
        <begin position="24"/>
        <end position="43"/>
    </location>
</feature>
<dbReference type="RefSeq" id="WP_116017759.1">
    <property type="nucleotide sequence ID" value="NZ_QUOT01000001.1"/>
</dbReference>